<dbReference type="InterPro" id="IPR019635">
    <property type="entry name" value="DUF2500"/>
</dbReference>
<dbReference type="Proteomes" id="UP000093523">
    <property type="component" value="Unassembled WGS sequence"/>
</dbReference>
<dbReference type="EMBL" id="MAJU01000025">
    <property type="protein sequence ID" value="OCH18427.1"/>
    <property type="molecule type" value="Genomic_DNA"/>
</dbReference>
<name>A0A1B9NVE4_ALILO</name>
<evidence type="ECO:0000256" key="1">
    <source>
        <dbReference type="SAM" id="Phobius"/>
    </source>
</evidence>
<dbReference type="OrthoDB" id="5917531at2"/>
<dbReference type="AlphaFoldDB" id="A0A1B9NVE4"/>
<gene>
    <name evidence="2" type="ORF">A6E04_17275</name>
</gene>
<feature type="transmembrane region" description="Helical" evidence="1">
    <location>
        <begin position="6"/>
        <end position="23"/>
    </location>
</feature>
<dbReference type="Pfam" id="PF10694">
    <property type="entry name" value="DUF2500"/>
    <property type="match status" value="1"/>
</dbReference>
<proteinExistence type="predicted"/>
<evidence type="ECO:0000313" key="3">
    <source>
        <dbReference type="Proteomes" id="UP000093523"/>
    </source>
</evidence>
<evidence type="ECO:0000313" key="2">
    <source>
        <dbReference type="EMBL" id="OCH18427.1"/>
    </source>
</evidence>
<organism evidence="2 3">
    <name type="scientific">Aliivibrio logei</name>
    <name type="common">Vibrio logei</name>
    <dbReference type="NCBI Taxonomy" id="688"/>
    <lineage>
        <taxon>Bacteria</taxon>
        <taxon>Pseudomonadati</taxon>
        <taxon>Pseudomonadota</taxon>
        <taxon>Gammaproteobacteria</taxon>
        <taxon>Vibrionales</taxon>
        <taxon>Vibrionaceae</taxon>
        <taxon>Aliivibrio</taxon>
    </lineage>
</organism>
<dbReference type="RefSeq" id="WP_012551326.1">
    <property type="nucleotide sequence ID" value="NZ_CAWMPN010000025.1"/>
</dbReference>
<accession>A0A1B9NVE4</accession>
<keyword evidence="1" id="KW-0812">Transmembrane</keyword>
<sequence>MPVIYIVTLFIFILIAAVLFKRFQSKYMLGENAPEMKTEVTILDKQIIEITDAQPGEEGQEFWIYVQKGNFGPKREFEVGIHFFNALNPGDKGIMTYQGRKFHHFALKRD</sequence>
<keyword evidence="1" id="KW-0472">Membrane</keyword>
<protein>
    <submittedName>
        <fullName evidence="2">RNA polymerase subunit sigma</fullName>
    </submittedName>
</protein>
<reference evidence="2 3" key="1">
    <citation type="submission" date="2016-06" db="EMBL/GenBank/DDBJ databases">
        <authorList>
            <person name="Kjaerup R.B."/>
            <person name="Dalgaard T.S."/>
            <person name="Juul-Madsen H.R."/>
        </authorList>
    </citation>
    <scope>NUCLEOTIDE SEQUENCE [LARGE SCALE GENOMIC DNA]</scope>
    <source>
        <strain evidence="2 3">1S159</strain>
    </source>
</reference>
<comment type="caution">
    <text evidence="2">The sequence shown here is derived from an EMBL/GenBank/DDBJ whole genome shotgun (WGS) entry which is preliminary data.</text>
</comment>
<dbReference type="Gene3D" id="2.40.50.660">
    <property type="match status" value="1"/>
</dbReference>
<keyword evidence="1" id="KW-1133">Transmembrane helix</keyword>
<dbReference type="STRING" id="688.A6E04_17275"/>